<dbReference type="Proteomes" id="UP000199052">
    <property type="component" value="Unassembled WGS sequence"/>
</dbReference>
<dbReference type="OrthoDB" id="9781415at2"/>
<protein>
    <submittedName>
        <fullName evidence="2">Broad specificity phosphatase PhoE</fullName>
    </submittedName>
</protein>
<sequence>MLPTLDGFTLDLVPHCSSVPREGWTGAHRVRPLSEGGHAQARALVAAFGTDVDGVYSSPAVRCRQTVSPLAGAVGLAVTELPELDEAAGFGEPGEWTEGVYAPMGAAIGAAWAAGRVTRALAVMAREHPGGRVVACSHGDVIPVFLTLLSGMYDRPLPEVVGRGGWYRLRFATGTVTMAGHPGAGDLQQR</sequence>
<accession>A0A1I2NLW7</accession>
<dbReference type="Gene3D" id="3.40.50.1240">
    <property type="entry name" value="Phosphoglycerate mutase-like"/>
    <property type="match status" value="1"/>
</dbReference>
<reference evidence="2 3" key="1">
    <citation type="submission" date="2016-10" db="EMBL/GenBank/DDBJ databases">
        <authorList>
            <person name="de Groot N.N."/>
        </authorList>
    </citation>
    <scope>NUCLEOTIDE SEQUENCE [LARGE SCALE GENOMIC DNA]</scope>
    <source>
        <strain evidence="2 3">CPCC 202808</strain>
    </source>
</reference>
<organism evidence="2 3">
    <name type="scientific">Actinopolymorpha cephalotaxi</name>
    <dbReference type="NCBI Taxonomy" id="504797"/>
    <lineage>
        <taxon>Bacteria</taxon>
        <taxon>Bacillati</taxon>
        <taxon>Actinomycetota</taxon>
        <taxon>Actinomycetes</taxon>
        <taxon>Propionibacteriales</taxon>
        <taxon>Actinopolymorphaceae</taxon>
        <taxon>Actinopolymorpha</taxon>
    </lineage>
</organism>
<dbReference type="Proteomes" id="UP000533017">
    <property type="component" value="Unassembled WGS sequence"/>
</dbReference>
<dbReference type="STRING" id="504797.SAMN05421678_103443"/>
<dbReference type="InterPro" id="IPR029033">
    <property type="entry name" value="His_PPase_superfam"/>
</dbReference>
<proteinExistence type="predicted"/>
<evidence type="ECO:0000313" key="1">
    <source>
        <dbReference type="EMBL" id="NYH85449.1"/>
    </source>
</evidence>
<dbReference type="SMART" id="SM00855">
    <property type="entry name" value="PGAM"/>
    <property type="match status" value="1"/>
</dbReference>
<dbReference type="InterPro" id="IPR013078">
    <property type="entry name" value="His_Pase_superF_clade-1"/>
</dbReference>
<dbReference type="EMBL" id="FOOI01000003">
    <property type="protein sequence ID" value="SFG04832.1"/>
    <property type="molecule type" value="Genomic_DNA"/>
</dbReference>
<dbReference type="EMBL" id="JACBZA010000001">
    <property type="protein sequence ID" value="NYH85449.1"/>
    <property type="molecule type" value="Genomic_DNA"/>
</dbReference>
<dbReference type="SUPFAM" id="SSF53254">
    <property type="entry name" value="Phosphoglycerate mutase-like"/>
    <property type="match status" value="1"/>
</dbReference>
<gene>
    <name evidence="1" type="ORF">FHR37_004300</name>
    <name evidence="2" type="ORF">SAMN05421678_103443</name>
</gene>
<keyword evidence="4" id="KW-1185">Reference proteome</keyword>
<evidence type="ECO:0000313" key="2">
    <source>
        <dbReference type="EMBL" id="SFG04832.1"/>
    </source>
</evidence>
<evidence type="ECO:0000313" key="3">
    <source>
        <dbReference type="Proteomes" id="UP000199052"/>
    </source>
</evidence>
<dbReference type="CDD" id="cd07067">
    <property type="entry name" value="HP_PGM_like"/>
    <property type="match status" value="1"/>
</dbReference>
<reference evidence="1 4" key="2">
    <citation type="submission" date="2020-07" db="EMBL/GenBank/DDBJ databases">
        <title>Sequencing the genomes of 1000 actinobacteria strains.</title>
        <authorList>
            <person name="Klenk H.-P."/>
        </authorList>
    </citation>
    <scope>NUCLEOTIDE SEQUENCE [LARGE SCALE GENOMIC DNA]</scope>
    <source>
        <strain evidence="1 4">DSM 45117</strain>
    </source>
</reference>
<name>A0A1I2NLW7_9ACTN</name>
<evidence type="ECO:0000313" key="4">
    <source>
        <dbReference type="Proteomes" id="UP000533017"/>
    </source>
</evidence>
<dbReference type="RefSeq" id="WP_092882408.1">
    <property type="nucleotide sequence ID" value="NZ_FOOI01000003.1"/>
</dbReference>
<dbReference type="Pfam" id="PF00300">
    <property type="entry name" value="His_Phos_1"/>
    <property type="match status" value="2"/>
</dbReference>
<dbReference type="AlphaFoldDB" id="A0A1I2NLW7"/>